<dbReference type="AlphaFoldDB" id="A0A445G8K1"/>
<proteinExistence type="inferred from homology"/>
<organism evidence="5 6">
    <name type="scientific">Glycine soja</name>
    <name type="common">Wild soybean</name>
    <dbReference type="NCBI Taxonomy" id="3848"/>
    <lineage>
        <taxon>Eukaryota</taxon>
        <taxon>Viridiplantae</taxon>
        <taxon>Streptophyta</taxon>
        <taxon>Embryophyta</taxon>
        <taxon>Tracheophyta</taxon>
        <taxon>Spermatophyta</taxon>
        <taxon>Magnoliopsida</taxon>
        <taxon>eudicotyledons</taxon>
        <taxon>Gunneridae</taxon>
        <taxon>Pentapetalae</taxon>
        <taxon>rosids</taxon>
        <taxon>fabids</taxon>
        <taxon>Fabales</taxon>
        <taxon>Fabaceae</taxon>
        <taxon>Papilionoideae</taxon>
        <taxon>50 kb inversion clade</taxon>
        <taxon>NPAAA clade</taxon>
        <taxon>indigoferoid/millettioid clade</taxon>
        <taxon>Phaseoleae</taxon>
        <taxon>Glycine</taxon>
        <taxon>Glycine subgen. Soja</taxon>
    </lineage>
</organism>
<protein>
    <submittedName>
        <fullName evidence="5">Nucleolar complex protein 2-like isoform A</fullName>
    </submittedName>
</protein>
<gene>
    <name evidence="5" type="ORF">D0Y65_046278</name>
</gene>
<evidence type="ECO:0000256" key="3">
    <source>
        <dbReference type="ARBA" id="ARBA00023242"/>
    </source>
</evidence>
<dbReference type="GO" id="GO:0005654">
    <property type="term" value="C:nucleoplasm"/>
    <property type="evidence" value="ECO:0007669"/>
    <property type="project" value="TreeGrafter"/>
</dbReference>
<keyword evidence="3" id="KW-0539">Nucleus</keyword>
<feature type="compositionally biased region" description="Basic residues" evidence="4">
    <location>
        <begin position="686"/>
        <end position="695"/>
    </location>
</feature>
<reference evidence="5 6" key="1">
    <citation type="submission" date="2018-09" db="EMBL/GenBank/DDBJ databases">
        <title>A high-quality reference genome of wild soybean provides a powerful tool to mine soybean genomes.</title>
        <authorList>
            <person name="Xie M."/>
            <person name="Chung C.Y.L."/>
            <person name="Li M.-W."/>
            <person name="Wong F.-L."/>
            <person name="Chan T.-F."/>
            <person name="Lam H.-M."/>
        </authorList>
    </citation>
    <scope>NUCLEOTIDE SEQUENCE [LARGE SCALE GENOMIC DNA]</scope>
    <source>
        <strain evidence="6">cv. W05</strain>
        <tissue evidence="5">Hypocotyl of etiolated seedlings</tissue>
    </source>
</reference>
<dbReference type="Proteomes" id="UP000289340">
    <property type="component" value="Chromosome 17"/>
</dbReference>
<name>A0A445G8K1_GLYSO</name>
<evidence type="ECO:0000313" key="5">
    <source>
        <dbReference type="EMBL" id="RZB57527.1"/>
    </source>
</evidence>
<dbReference type="Gramene" id="XM_028355211.1">
    <property type="protein sequence ID" value="XP_028211012.1"/>
    <property type="gene ID" value="LOC114393774"/>
</dbReference>
<feature type="region of interest" description="Disordered" evidence="4">
    <location>
        <begin position="675"/>
        <end position="708"/>
    </location>
</feature>
<dbReference type="EMBL" id="QZWG01000017">
    <property type="protein sequence ID" value="RZB57527.1"/>
    <property type="molecule type" value="Genomic_DNA"/>
</dbReference>
<dbReference type="PANTHER" id="PTHR12687:SF8">
    <property type="entry name" value="PROTEIN REBELOTE"/>
    <property type="match status" value="1"/>
</dbReference>
<feature type="region of interest" description="Disordered" evidence="4">
    <location>
        <begin position="28"/>
        <end position="57"/>
    </location>
</feature>
<feature type="compositionally biased region" description="Low complexity" evidence="4">
    <location>
        <begin position="675"/>
        <end position="685"/>
    </location>
</feature>
<dbReference type="Pfam" id="PF03715">
    <property type="entry name" value="Noc2"/>
    <property type="match status" value="1"/>
</dbReference>
<keyword evidence="6" id="KW-1185">Reference proteome</keyword>
<comment type="similarity">
    <text evidence="2">Belongs to the NOC2 family.</text>
</comment>
<accession>A0A445G8K1</accession>
<dbReference type="GO" id="GO:0042273">
    <property type="term" value="P:ribosomal large subunit biogenesis"/>
    <property type="evidence" value="ECO:0007669"/>
    <property type="project" value="TreeGrafter"/>
</dbReference>
<evidence type="ECO:0000256" key="2">
    <source>
        <dbReference type="ARBA" id="ARBA00005907"/>
    </source>
</evidence>
<dbReference type="PANTHER" id="PTHR12687">
    <property type="entry name" value="NUCLEOLAR COMPLEX 2 AND RAD4-RELATED"/>
    <property type="match status" value="1"/>
</dbReference>
<dbReference type="GO" id="GO:0005730">
    <property type="term" value="C:nucleolus"/>
    <property type="evidence" value="ECO:0007669"/>
    <property type="project" value="TreeGrafter"/>
</dbReference>
<evidence type="ECO:0000256" key="1">
    <source>
        <dbReference type="ARBA" id="ARBA00004123"/>
    </source>
</evidence>
<comment type="caution">
    <text evidence="5">The sequence shown here is derived from an EMBL/GenBank/DDBJ whole genome shotgun (WGS) entry which is preliminary data.</text>
</comment>
<evidence type="ECO:0000313" key="6">
    <source>
        <dbReference type="Proteomes" id="UP000289340"/>
    </source>
</evidence>
<dbReference type="InterPro" id="IPR005343">
    <property type="entry name" value="Noc2"/>
</dbReference>
<evidence type="ECO:0000256" key="4">
    <source>
        <dbReference type="SAM" id="MobiDB-lite"/>
    </source>
</evidence>
<sequence>MGKLGKKARKFAKKNLQSVLRNKRKLNSKFKRKASKRDNQDIEENLENDATNPSNERIVVEEFQDTSLDALFSEDDSEVLGDDSDSDGFLSEDSSFSHVIGSDNENENYIGIFLSDSNGASSLSVQNKDICADLLKKAKKLNKLKEKDPGFSKFLESYNMKIEQTEDEEISSDDEKSLDRVQPVDNNSACSHVGKLLTSASVDSLCKVIKEQCNVPALTCLINAYREACHNDSEAISVSGCVFTHGIQKSETFCKILMFMLHEADTTFRRLLGISSSSSRKETVLDLKNTTKWLSVRPLIKSYIRSTVFLLNQVTDSEILAFSICRLRASIIFLFAFPSLLRNLLKISVHLWATGHGSLSSHSFLIIHDIVSASSSNWFDFCFVKTYKAFINHSQFVERKFEHIHFLRNSFVELCCLDVQKSSNKAMTCILHLGKILQNGWQTKKKEVVKTICSWQYINCIDLWVTFISANIHDYDLQPLLYMIVQIINGVALLFPGPRYLPLRLRCIQWLNKLSGSSGVFIPVTSLVLDVLEYKITKDSGKSGKVLQPMSTTIKLPKHWLKSRGFQEECVSSAIELLSEHFAQWSYHISFPELATAPLIHLKKVFERTSVESFRRVIKRFIDQVELNIGFVQKKREEVPFSPKDQQSVESFLQVEKRNGNTPFTQYYKSIMNKASSRKSISNRKSSGKGKKKMQHPNGNIDVVATES</sequence>
<dbReference type="GO" id="GO:0030691">
    <property type="term" value="C:Noc2p-Noc3p complex"/>
    <property type="evidence" value="ECO:0007669"/>
    <property type="project" value="TreeGrafter"/>
</dbReference>
<dbReference type="GO" id="GO:0030690">
    <property type="term" value="C:Noc1p-Noc2p complex"/>
    <property type="evidence" value="ECO:0007669"/>
    <property type="project" value="TreeGrafter"/>
</dbReference>
<comment type="subcellular location">
    <subcellularLocation>
        <location evidence="1">Nucleus</location>
    </subcellularLocation>
</comment>